<evidence type="ECO:0000256" key="2">
    <source>
        <dbReference type="ARBA" id="ARBA00023239"/>
    </source>
</evidence>
<dbReference type="Proteomes" id="UP000182977">
    <property type="component" value="Chromosome I"/>
</dbReference>
<dbReference type="EMBL" id="LT629791">
    <property type="protein sequence ID" value="SDU39709.1"/>
    <property type="molecule type" value="Genomic_DNA"/>
</dbReference>
<evidence type="ECO:0000313" key="4">
    <source>
        <dbReference type="Proteomes" id="UP000182977"/>
    </source>
</evidence>
<dbReference type="RefSeq" id="WP_046767844.1">
    <property type="nucleotide sequence ID" value="NZ_KQ061223.1"/>
</dbReference>
<dbReference type="InterPro" id="IPR029069">
    <property type="entry name" value="HotDog_dom_sf"/>
</dbReference>
<comment type="similarity">
    <text evidence="1">Belongs to the thioester dehydratase family. FabZ subfamily.</text>
</comment>
<keyword evidence="4" id="KW-1185">Reference proteome</keyword>
<dbReference type="OrthoDB" id="4566877at2"/>
<dbReference type="Gene3D" id="3.10.129.10">
    <property type="entry name" value="Hotdog Thioesterase"/>
    <property type="match status" value="1"/>
</dbReference>
<dbReference type="GO" id="GO:0016829">
    <property type="term" value="F:lyase activity"/>
    <property type="evidence" value="ECO:0007669"/>
    <property type="project" value="UniProtKB-KW"/>
</dbReference>
<dbReference type="Pfam" id="PF07977">
    <property type="entry name" value="FabA"/>
    <property type="match status" value="1"/>
</dbReference>
<keyword evidence="2" id="KW-0456">Lyase</keyword>
<dbReference type="InterPro" id="IPR013114">
    <property type="entry name" value="FabA_FabZ"/>
</dbReference>
<proteinExistence type="inferred from homology"/>
<reference evidence="4" key="1">
    <citation type="submission" date="2016-10" db="EMBL/GenBank/DDBJ databases">
        <authorList>
            <person name="Varghese N."/>
            <person name="Submissions S."/>
        </authorList>
    </citation>
    <scope>NUCLEOTIDE SEQUENCE [LARGE SCALE GENOMIC DNA]</scope>
    <source>
        <strain evidence="4">DSM 45079</strain>
    </source>
</reference>
<evidence type="ECO:0000313" key="3">
    <source>
        <dbReference type="EMBL" id="SDU39709.1"/>
    </source>
</evidence>
<gene>
    <name evidence="3" type="ORF">SAMN04488563_1474</name>
</gene>
<evidence type="ECO:0000256" key="1">
    <source>
        <dbReference type="ARBA" id="ARBA00009174"/>
    </source>
</evidence>
<accession>A0A1H2I6I1</accession>
<dbReference type="AlphaFoldDB" id="A0A1H2I6I1"/>
<dbReference type="PANTHER" id="PTHR30272:SF1">
    <property type="entry name" value="3-HYDROXYACYL-[ACYL-CARRIER-PROTEIN] DEHYDRATASE"/>
    <property type="match status" value="1"/>
</dbReference>
<dbReference type="PANTHER" id="PTHR30272">
    <property type="entry name" value="3-HYDROXYACYL-[ACYL-CARRIER-PROTEIN] DEHYDRATASE"/>
    <property type="match status" value="1"/>
</dbReference>
<dbReference type="STRING" id="419479.SAMN04488563_1474"/>
<name>A0A1H2I6I1_9ACTN</name>
<dbReference type="SUPFAM" id="SSF54637">
    <property type="entry name" value="Thioesterase/thiol ester dehydrase-isomerase"/>
    <property type="match status" value="1"/>
</dbReference>
<organism evidence="3 4">
    <name type="scientific">Jiangella alkaliphila</name>
    <dbReference type="NCBI Taxonomy" id="419479"/>
    <lineage>
        <taxon>Bacteria</taxon>
        <taxon>Bacillati</taxon>
        <taxon>Actinomycetota</taxon>
        <taxon>Actinomycetes</taxon>
        <taxon>Jiangellales</taxon>
        <taxon>Jiangellaceae</taxon>
        <taxon>Jiangella</taxon>
    </lineage>
</organism>
<sequence length="146" mass="15900">MRFHLIDRIDEYEPRRSVRGRKVVSGDEPALEDHGDGPVLAPPLLLEAICQAGTWLIMLSTERRKRAALLQIGDVRFVGDARPGDVVVVEGIVEAMNDETAVLSGTASVDGKPVVDAADIMCALIDADDLEAPEDSERLLRQLTRA</sequence>
<protein>
    <submittedName>
        <fullName evidence="3">3-hydroxyacyl-[acyl-carrier-protein] dehydratase</fullName>
    </submittedName>
</protein>